<dbReference type="PANTHER" id="PTHR46825">
    <property type="entry name" value="D-ALANYL-D-ALANINE-CARBOXYPEPTIDASE/ENDOPEPTIDASE AMPH"/>
    <property type="match status" value="1"/>
</dbReference>
<keyword evidence="1" id="KW-0732">Signal</keyword>
<dbReference type="Gene3D" id="3.40.710.10">
    <property type="entry name" value="DD-peptidase/beta-lactamase superfamily"/>
    <property type="match status" value="1"/>
</dbReference>
<evidence type="ECO:0000259" key="2">
    <source>
        <dbReference type="Pfam" id="PF00144"/>
    </source>
</evidence>
<feature type="signal peptide" evidence="1">
    <location>
        <begin position="1"/>
        <end position="28"/>
    </location>
</feature>
<dbReference type="InterPro" id="IPR001466">
    <property type="entry name" value="Beta-lactam-related"/>
</dbReference>
<dbReference type="PANTHER" id="PTHR46825:SF9">
    <property type="entry name" value="BETA-LACTAMASE-RELATED DOMAIN-CONTAINING PROTEIN"/>
    <property type="match status" value="1"/>
</dbReference>
<dbReference type="SUPFAM" id="SSF56601">
    <property type="entry name" value="beta-lactamase/transpeptidase-like"/>
    <property type="match status" value="1"/>
</dbReference>
<comment type="caution">
    <text evidence="3">The sequence shown here is derived from an EMBL/GenBank/DDBJ whole genome shotgun (WGS) entry which is preliminary data.</text>
</comment>
<feature type="domain" description="Beta-lactamase-related" evidence="2">
    <location>
        <begin position="33"/>
        <end position="355"/>
    </location>
</feature>
<dbReference type="EMBL" id="VJVZ01000011">
    <property type="protein sequence ID" value="TRW22804.1"/>
    <property type="molecule type" value="Genomic_DNA"/>
</dbReference>
<keyword evidence="4" id="KW-1185">Reference proteome</keyword>
<dbReference type="InterPro" id="IPR050491">
    <property type="entry name" value="AmpC-like"/>
</dbReference>
<accession>A0A552UX50</accession>
<evidence type="ECO:0000313" key="3">
    <source>
        <dbReference type="EMBL" id="TRW22804.1"/>
    </source>
</evidence>
<evidence type="ECO:0000313" key="4">
    <source>
        <dbReference type="Proteomes" id="UP000320643"/>
    </source>
</evidence>
<dbReference type="AlphaFoldDB" id="A0A552UX50"/>
<reference evidence="3 4" key="1">
    <citation type="submission" date="2019-07" db="EMBL/GenBank/DDBJ databases">
        <title>Flavobacterium sp. nov., isolated from glacier ice.</title>
        <authorList>
            <person name="Liu Q."/>
            <person name="Xin Y.-H."/>
        </authorList>
    </citation>
    <scope>NUCLEOTIDE SEQUENCE [LARGE SCALE GENOMIC DNA]</scope>
    <source>
        <strain evidence="3 4">ZT4R6</strain>
    </source>
</reference>
<dbReference type="Pfam" id="PF00144">
    <property type="entry name" value="Beta-lactamase"/>
    <property type="match status" value="1"/>
</dbReference>
<sequence>MNLYPFYRMKISLTVAFVLMSMASISQELPKIDALAAAEMSAKNIPAIGIAVIQDGKLTHLKTYGYSDLENRVKATVNTPFEVASISKTVVNLAIFNLVESGKIKLDNDINDYLPFKVKNPHLLKEKITVASLLNHHSGIVDNYAVLDADNNGTNGDSDIQLSAYLKSYFSPKGKLYSQENFQDNKGYKYCNVAYALLGVIIEKVSGTTLEDFSQNNIFKPLKMANTSWFLNGLNLETVAKTYTSDKNGKQVFLGFNGFPIYPSGQLRTSIKDYSNLILQYLNSNDSKFIFSSNLVDKITPEPGYSREGWYTWNKVAIGNTLYYAHEGANTGVKTVVLMDVISKNAVIIFINSEAKLGPLLMGIMDEL</sequence>
<dbReference type="Proteomes" id="UP000320643">
    <property type="component" value="Unassembled WGS sequence"/>
</dbReference>
<dbReference type="OrthoDB" id="846150at2"/>
<dbReference type="InterPro" id="IPR012338">
    <property type="entry name" value="Beta-lactam/transpept-like"/>
</dbReference>
<evidence type="ECO:0000256" key="1">
    <source>
        <dbReference type="SAM" id="SignalP"/>
    </source>
</evidence>
<organism evidence="3 4">
    <name type="scientific">Flavobacterium zepuense</name>
    <dbReference type="NCBI Taxonomy" id="2593302"/>
    <lineage>
        <taxon>Bacteria</taxon>
        <taxon>Pseudomonadati</taxon>
        <taxon>Bacteroidota</taxon>
        <taxon>Flavobacteriia</taxon>
        <taxon>Flavobacteriales</taxon>
        <taxon>Flavobacteriaceae</taxon>
        <taxon>Flavobacterium</taxon>
    </lineage>
</organism>
<feature type="chain" id="PRO_5022215875" evidence="1">
    <location>
        <begin position="29"/>
        <end position="368"/>
    </location>
</feature>
<protein>
    <submittedName>
        <fullName evidence="3">Beta-lactamase family protein</fullName>
    </submittedName>
</protein>
<proteinExistence type="predicted"/>
<name>A0A552UX50_9FLAO</name>
<gene>
    <name evidence="3" type="ORF">FMM05_16230</name>
</gene>